<dbReference type="AlphaFoldDB" id="A0A927LYQ5"/>
<keyword evidence="2" id="KW-1185">Reference proteome</keyword>
<reference evidence="1" key="1">
    <citation type="submission" date="2020-10" db="EMBL/GenBank/DDBJ databases">
        <title>Sequencing the genomes of 1000 actinobacteria strains.</title>
        <authorList>
            <person name="Klenk H.-P."/>
        </authorList>
    </citation>
    <scope>NUCLEOTIDE SEQUENCE</scope>
    <source>
        <strain evidence="1">DSM 46832</strain>
    </source>
</reference>
<dbReference type="EMBL" id="JADBEB010000001">
    <property type="protein sequence ID" value="MBE1484983.1"/>
    <property type="molecule type" value="Genomic_DNA"/>
</dbReference>
<dbReference type="InterPro" id="IPR019734">
    <property type="entry name" value="TPR_rpt"/>
</dbReference>
<dbReference type="PANTHER" id="PTHR10098:SF108">
    <property type="entry name" value="TETRATRICOPEPTIDE REPEAT PROTEIN 28"/>
    <property type="match status" value="1"/>
</dbReference>
<evidence type="ECO:0000313" key="2">
    <source>
        <dbReference type="Proteomes" id="UP000649753"/>
    </source>
</evidence>
<dbReference type="RefSeq" id="WP_192765258.1">
    <property type="nucleotide sequence ID" value="NZ_JADBEB010000001.1"/>
</dbReference>
<sequence length="875" mass="94742">MSDQDTELAEPGPVSNRITGGVFTGPVIQGRNVQVILPAEVTPAMTGMPAPAAVFTGRDDQVETLLKALAPGAESGAVLVSAVAGMAGIGKTELVLQTAYRALRATIWLPGGVLFVDLFGYDPDRRLTAADALLGWLQAIGIPGEQIPTAEQDRSRLWRSVLTAYVQQGRRLLLVIDNAADTAQVAPLLPADPSIPVLVTSRHTLDIDARQHNLGVLGTGAAIRLITEVVALRRGDASRLREPDQQQAMTELGGLCAGLPLALRIVAALLADRPQPASLAALLRDARHRLGRLARRETSGEIAVRAAFDLSYRHLTRGQARLFRLLPVNPGPDISTTAAARLADLPSGEAIVLLQDLHRAHLIEEPATDRWRMHDLILLYANSQPPKARDEADIGRRRLFTYYQDTAAAANTHLNPITTTDIANFATRDHALAWLDSEHTNLIAVCTTAPQHRLPESSIDLALTLGRFLELRRYFGDWITISNIAIEIYQQIGMESAKGTALINLGNALRGVHQLEKAIAAHTEAVDIFQQLGNRHYEGDALNSLGATLTVARQFQRAIPAHTKAVAIYRQLGDRYGESRALNNLGSALQQGRQFDKAVTAHTQAVAICRQLGHPHGESRALNNLGLALREVRQFDKAVAAHTQAVDIYRQLGDRHGEGRALDHLGSALAGAGQFKKALTAHTEAVDIFQQLGDRHYESHALTNSGATLDEARQFQEAISAHSRALAIYRQLGDRHSEGTALINLGNALRQVRQFDKALTTHTQAVAVYRQLGDHHGEGRALNNLGATLADASQSEKAIIAHIQAADIFHHLSDRHGEGQALGNLGLALVEVRRYEEARDHWGRAARAFADSGDVASVSSICRLLAELPPMTDDG</sequence>
<dbReference type="SUPFAM" id="SSF48452">
    <property type="entry name" value="TPR-like"/>
    <property type="match status" value="3"/>
</dbReference>
<dbReference type="InterPro" id="IPR011990">
    <property type="entry name" value="TPR-like_helical_dom_sf"/>
</dbReference>
<comment type="caution">
    <text evidence="1">The sequence shown here is derived from an EMBL/GenBank/DDBJ whole genome shotgun (WGS) entry which is preliminary data.</text>
</comment>
<name>A0A927LYQ5_9ACTN</name>
<dbReference type="Pfam" id="PF13424">
    <property type="entry name" value="TPR_12"/>
    <property type="match status" value="4"/>
</dbReference>
<dbReference type="InterPro" id="IPR027417">
    <property type="entry name" value="P-loop_NTPase"/>
</dbReference>
<dbReference type="SUPFAM" id="SSF52540">
    <property type="entry name" value="P-loop containing nucleoside triphosphate hydrolases"/>
    <property type="match status" value="1"/>
</dbReference>
<dbReference type="SMART" id="SM00028">
    <property type="entry name" value="TPR"/>
    <property type="match status" value="9"/>
</dbReference>
<accession>A0A927LYQ5</accession>
<dbReference type="PRINTS" id="PR00364">
    <property type="entry name" value="DISEASERSIST"/>
</dbReference>
<dbReference type="Gene3D" id="3.40.50.300">
    <property type="entry name" value="P-loop containing nucleotide triphosphate hydrolases"/>
    <property type="match status" value="1"/>
</dbReference>
<organism evidence="1 2">
    <name type="scientific">Plantactinospora soyae</name>
    <dbReference type="NCBI Taxonomy" id="1544732"/>
    <lineage>
        <taxon>Bacteria</taxon>
        <taxon>Bacillati</taxon>
        <taxon>Actinomycetota</taxon>
        <taxon>Actinomycetes</taxon>
        <taxon>Micromonosporales</taxon>
        <taxon>Micromonosporaceae</taxon>
        <taxon>Plantactinospora</taxon>
    </lineage>
</organism>
<evidence type="ECO:0000313" key="1">
    <source>
        <dbReference type="EMBL" id="MBE1484983.1"/>
    </source>
</evidence>
<dbReference type="PANTHER" id="PTHR10098">
    <property type="entry name" value="RAPSYN-RELATED"/>
    <property type="match status" value="1"/>
</dbReference>
<proteinExistence type="predicted"/>
<gene>
    <name evidence="1" type="ORF">H4W31_000621</name>
</gene>
<dbReference type="Proteomes" id="UP000649753">
    <property type="component" value="Unassembled WGS sequence"/>
</dbReference>
<dbReference type="Gene3D" id="1.25.40.10">
    <property type="entry name" value="Tetratricopeptide repeat domain"/>
    <property type="match status" value="2"/>
</dbReference>
<protein>
    <submittedName>
        <fullName evidence="1">Tetratricopeptide (TPR) repeat protein</fullName>
    </submittedName>
</protein>